<dbReference type="GO" id="GO:0016791">
    <property type="term" value="F:phosphatase activity"/>
    <property type="evidence" value="ECO:0007669"/>
    <property type="project" value="UniProtKB-ARBA"/>
</dbReference>
<dbReference type="PANTHER" id="PTHR16469:SF51">
    <property type="entry name" value="TRANSCRIPTION FACTOR TAU 55 KDA SUBUNIT"/>
    <property type="match status" value="1"/>
</dbReference>
<dbReference type="AlphaFoldDB" id="A0AAN7WIK4"/>
<sequence>MTVKTIYIARHGYRSNWLPTGPYPEPPTGIENDVPLAAHGLEQAEELCKYIETLAIKPNVAFTSPFYRCLQTIEPTVKALNIELYVDRGLGEWFKPDRDVIPIPANNTQISKFFPSLISEGWEDSKMPNLQGETEEDIFNRCKEFWPIFMKNVEKKFPKVESIILVTHAATKAALGMNLLKFPNARMGIDEKGTMIRNGSCSLDRYDLIKDGGSEDFYSSEWKLVMNGNTSFLSKGEEMNWNFKNRWEAGSDADIKSRKHNNIEMSNAEVKSKLE</sequence>
<dbReference type="EMBL" id="JAWIZZ010000040">
    <property type="protein sequence ID" value="KAK5780785.1"/>
    <property type="molecule type" value="Genomic_DNA"/>
</dbReference>
<dbReference type="InterPro" id="IPR029033">
    <property type="entry name" value="His_PPase_superfam"/>
</dbReference>
<evidence type="ECO:0000313" key="2">
    <source>
        <dbReference type="Proteomes" id="UP001306508"/>
    </source>
</evidence>
<dbReference type="InterPro" id="IPR013078">
    <property type="entry name" value="His_Pase_superF_clade-1"/>
</dbReference>
<evidence type="ECO:0000313" key="1">
    <source>
        <dbReference type="EMBL" id="KAK5780785.1"/>
    </source>
</evidence>
<dbReference type="Gene3D" id="3.40.50.1240">
    <property type="entry name" value="Phosphoglycerate mutase-like"/>
    <property type="match status" value="1"/>
</dbReference>
<gene>
    <name evidence="1" type="ORF">RI543_001908</name>
</gene>
<dbReference type="InterPro" id="IPR051710">
    <property type="entry name" value="Phosphatase_SH3-domain"/>
</dbReference>
<comment type="caution">
    <text evidence="1">The sequence shown here is derived from an EMBL/GenBank/DDBJ whole genome shotgun (WGS) entry which is preliminary data.</text>
</comment>
<accession>A0AAN7WIK4</accession>
<dbReference type="InterPro" id="IPR014623">
    <property type="entry name" value="Tfc7/tau55"/>
</dbReference>
<dbReference type="SMART" id="SM00855">
    <property type="entry name" value="PGAM"/>
    <property type="match status" value="1"/>
</dbReference>
<keyword evidence="2" id="KW-1185">Reference proteome</keyword>
<dbReference type="Proteomes" id="UP001306508">
    <property type="component" value="Unassembled WGS sequence"/>
</dbReference>
<name>A0AAN7WIK4_9SACH</name>
<dbReference type="PIRSF" id="PIRSF036802">
    <property type="entry name" value="Tau55_TFC7"/>
    <property type="match status" value="1"/>
</dbReference>
<dbReference type="PANTHER" id="PTHR16469">
    <property type="entry name" value="UBIQUITIN-ASSOCIATED AND SH3 DOMAIN-CONTAINING BA-RELATED"/>
    <property type="match status" value="1"/>
</dbReference>
<protein>
    <submittedName>
        <fullName evidence="1">Uncharacterized protein</fullName>
    </submittedName>
</protein>
<organism evidence="1 2">
    <name type="scientific">Arxiozyma heterogenica</name>
    <dbReference type="NCBI Taxonomy" id="278026"/>
    <lineage>
        <taxon>Eukaryota</taxon>
        <taxon>Fungi</taxon>
        <taxon>Dikarya</taxon>
        <taxon>Ascomycota</taxon>
        <taxon>Saccharomycotina</taxon>
        <taxon>Saccharomycetes</taxon>
        <taxon>Saccharomycetales</taxon>
        <taxon>Saccharomycetaceae</taxon>
        <taxon>Arxiozyma</taxon>
    </lineage>
</organism>
<dbReference type="FunFam" id="3.40.50.1240:FF:000034">
    <property type="entry name" value="Transcription factor TFIIIC subunit"/>
    <property type="match status" value="1"/>
</dbReference>
<dbReference type="CDD" id="cd07067">
    <property type="entry name" value="HP_PGM_like"/>
    <property type="match status" value="1"/>
</dbReference>
<proteinExistence type="predicted"/>
<dbReference type="Pfam" id="PF00300">
    <property type="entry name" value="His_Phos_1"/>
    <property type="match status" value="1"/>
</dbReference>
<reference evidence="2" key="1">
    <citation type="submission" date="2023-07" db="EMBL/GenBank/DDBJ databases">
        <title>A draft genome of Kazachstania heterogenica Y-27499.</title>
        <authorList>
            <person name="Donic C."/>
            <person name="Kralova J.S."/>
            <person name="Fidel L."/>
            <person name="Ben-Dor S."/>
            <person name="Jung S."/>
        </authorList>
    </citation>
    <scope>NUCLEOTIDE SEQUENCE [LARGE SCALE GENOMIC DNA]</scope>
    <source>
        <strain evidence="2">Y27499</strain>
    </source>
</reference>
<dbReference type="SUPFAM" id="SSF53254">
    <property type="entry name" value="Phosphoglycerate mutase-like"/>
    <property type="match status" value="1"/>
</dbReference>